<evidence type="ECO:0000313" key="7">
    <source>
        <dbReference type="Proteomes" id="UP000515158"/>
    </source>
</evidence>
<evidence type="ECO:0000256" key="1">
    <source>
        <dbReference type="ARBA" id="ARBA00022670"/>
    </source>
</evidence>
<feature type="signal peptide" evidence="5">
    <location>
        <begin position="1"/>
        <end position="21"/>
    </location>
</feature>
<keyword evidence="7" id="KW-1185">Reference proteome</keyword>
<accession>A0A6P9ACX6</accession>
<protein>
    <submittedName>
        <fullName evidence="8">Uncharacterized protein LOC117652723</fullName>
    </submittedName>
</protein>
<evidence type="ECO:0000256" key="2">
    <source>
        <dbReference type="ARBA" id="ARBA00022801"/>
    </source>
</evidence>
<evidence type="ECO:0000256" key="5">
    <source>
        <dbReference type="SAM" id="SignalP"/>
    </source>
</evidence>
<keyword evidence="2" id="KW-0378">Hydrolase</keyword>
<dbReference type="GeneID" id="117652723"/>
<dbReference type="AlphaFoldDB" id="A0A6P9ACX6"/>
<dbReference type="InterPro" id="IPR009003">
    <property type="entry name" value="Peptidase_S1_PA"/>
</dbReference>
<dbReference type="SMART" id="SM00020">
    <property type="entry name" value="Tryp_SPc"/>
    <property type="match status" value="2"/>
</dbReference>
<dbReference type="InterPro" id="IPR043504">
    <property type="entry name" value="Peptidase_S1_PA_chymotrypsin"/>
</dbReference>
<dbReference type="OrthoDB" id="7726766at2759"/>
<feature type="domain" description="Peptidase S1" evidence="6">
    <location>
        <begin position="393"/>
        <end position="640"/>
    </location>
</feature>
<dbReference type="SUPFAM" id="SSF50494">
    <property type="entry name" value="Trypsin-like serine proteases"/>
    <property type="match status" value="2"/>
</dbReference>
<keyword evidence="3" id="KW-0720">Serine protease</keyword>
<dbReference type="InParanoid" id="A0A6P9ACX6"/>
<evidence type="ECO:0000313" key="8">
    <source>
        <dbReference type="RefSeq" id="XP_034253706.1"/>
    </source>
</evidence>
<evidence type="ECO:0000256" key="4">
    <source>
        <dbReference type="ARBA" id="ARBA00023157"/>
    </source>
</evidence>
<keyword evidence="1" id="KW-0645">Protease</keyword>
<keyword evidence="4" id="KW-1015">Disulfide bond</keyword>
<dbReference type="PANTHER" id="PTHR24276">
    <property type="entry name" value="POLYSERASE-RELATED"/>
    <property type="match status" value="1"/>
</dbReference>
<name>A0A6P9ACX6_THRPL</name>
<dbReference type="GO" id="GO:0006508">
    <property type="term" value="P:proteolysis"/>
    <property type="evidence" value="ECO:0007669"/>
    <property type="project" value="UniProtKB-KW"/>
</dbReference>
<dbReference type="Proteomes" id="UP000515158">
    <property type="component" value="Unplaced"/>
</dbReference>
<dbReference type="Gene3D" id="2.40.10.10">
    <property type="entry name" value="Trypsin-like serine proteases"/>
    <property type="match status" value="2"/>
</dbReference>
<gene>
    <name evidence="8" type="primary">LOC117652723</name>
</gene>
<reference evidence="8" key="1">
    <citation type="submission" date="2025-08" db="UniProtKB">
        <authorList>
            <consortium name="RefSeq"/>
        </authorList>
    </citation>
    <scope>IDENTIFICATION</scope>
    <source>
        <tissue evidence="8">Total insect</tissue>
    </source>
</reference>
<dbReference type="PANTHER" id="PTHR24276:SF91">
    <property type="entry name" value="AT26814P-RELATED"/>
    <property type="match status" value="1"/>
</dbReference>
<sequence>MLGVGVVCLALLLGGCGLGHAISGGTATTIQKHPFQVAIDFVFPLLDDDGSVMGENITMVCSGALITNKTVITAAVCAGTFDGNGLDVKTLRVRVGSQLREGGGEAYGVVDYQPHWYYREWLHERNVMLLYLEEEVTLRAEVRPITLATPATAPKAGEKLILSGYGDLTRDEVLEDGQVRQLRAVALPFVNQDLCESWYGFHYGHTNGCIGSGLVSVCGQADVGSPVVNWRGELVGVAINNVNYCNVPGHPAIFTNFAEPELNAWIVSNTYEKQPSPPPPTNAPLPTDDYCEDCTEEPCDPEYEECTTFSGDGPTDSTFLKNKVDDCAGIRKIVNPRDCLYPRWLRHGYARLPGQARPRRRPAAHCATNHAATMLQITWLVLFLAGCQTSYAIIGSSQTTIQKHPYTVAIDRVIPEFDDEDIIDYDISMMCAGALLSNKTVLVAASCFNDADDIKDLTYMRVRVGAQLREGGGEAFGVSSFLVHPLWQYPAEADNDVMLLYLSDEVPFRAEVQPVALTPPNAPAAGEKLIMTGYGDLASNEVLADGETRQIQVVTLPFVNQDLCEDAYYFYEGTTVSCAGGLQAGMCGWRDIGAPLVNWRGELVGVALQRDRLCGVPGRATTFTDLALPAINEWVRANVDVEPPPSTDSTAFDLKAVITSKSKANEAERRR</sequence>
<evidence type="ECO:0000256" key="3">
    <source>
        <dbReference type="ARBA" id="ARBA00022825"/>
    </source>
</evidence>
<dbReference type="Pfam" id="PF00089">
    <property type="entry name" value="Trypsin"/>
    <property type="match status" value="2"/>
</dbReference>
<keyword evidence="5" id="KW-0732">Signal</keyword>
<feature type="domain" description="Peptidase S1" evidence="6">
    <location>
        <begin position="22"/>
        <end position="271"/>
    </location>
</feature>
<dbReference type="GO" id="GO:0004252">
    <property type="term" value="F:serine-type endopeptidase activity"/>
    <property type="evidence" value="ECO:0007669"/>
    <property type="project" value="InterPro"/>
</dbReference>
<dbReference type="InterPro" id="IPR001254">
    <property type="entry name" value="Trypsin_dom"/>
</dbReference>
<dbReference type="RefSeq" id="XP_034253706.1">
    <property type="nucleotide sequence ID" value="XM_034397815.1"/>
</dbReference>
<dbReference type="KEGG" id="tpal:117652723"/>
<feature type="chain" id="PRO_5028222762" evidence="5">
    <location>
        <begin position="22"/>
        <end position="671"/>
    </location>
</feature>
<organism evidence="8">
    <name type="scientific">Thrips palmi</name>
    <name type="common">Melon thrips</name>
    <dbReference type="NCBI Taxonomy" id="161013"/>
    <lineage>
        <taxon>Eukaryota</taxon>
        <taxon>Metazoa</taxon>
        <taxon>Ecdysozoa</taxon>
        <taxon>Arthropoda</taxon>
        <taxon>Hexapoda</taxon>
        <taxon>Insecta</taxon>
        <taxon>Pterygota</taxon>
        <taxon>Neoptera</taxon>
        <taxon>Paraneoptera</taxon>
        <taxon>Thysanoptera</taxon>
        <taxon>Terebrantia</taxon>
        <taxon>Thripoidea</taxon>
        <taxon>Thripidae</taxon>
        <taxon>Thrips</taxon>
    </lineage>
</organism>
<evidence type="ECO:0000259" key="6">
    <source>
        <dbReference type="PROSITE" id="PS50240"/>
    </source>
</evidence>
<proteinExistence type="predicted"/>
<dbReference type="InterPro" id="IPR050430">
    <property type="entry name" value="Peptidase_S1"/>
</dbReference>
<dbReference type="PROSITE" id="PS50240">
    <property type="entry name" value="TRYPSIN_DOM"/>
    <property type="match status" value="2"/>
</dbReference>